<gene>
    <name evidence="6" type="ORF">QVD17_35297</name>
</gene>
<dbReference type="InterPro" id="IPR027417">
    <property type="entry name" value="P-loop_NTPase"/>
</dbReference>
<keyword evidence="3" id="KW-0611">Plant defense</keyword>
<dbReference type="InterPro" id="IPR036390">
    <property type="entry name" value="WH_DNA-bd_sf"/>
</dbReference>
<organism evidence="6 7">
    <name type="scientific">Tagetes erecta</name>
    <name type="common">African marigold</name>
    <dbReference type="NCBI Taxonomy" id="13708"/>
    <lineage>
        <taxon>Eukaryota</taxon>
        <taxon>Viridiplantae</taxon>
        <taxon>Streptophyta</taxon>
        <taxon>Embryophyta</taxon>
        <taxon>Tracheophyta</taxon>
        <taxon>Spermatophyta</taxon>
        <taxon>Magnoliopsida</taxon>
        <taxon>eudicotyledons</taxon>
        <taxon>Gunneridae</taxon>
        <taxon>Pentapetalae</taxon>
        <taxon>asterids</taxon>
        <taxon>campanulids</taxon>
        <taxon>Asterales</taxon>
        <taxon>Asteraceae</taxon>
        <taxon>Asteroideae</taxon>
        <taxon>Heliantheae alliance</taxon>
        <taxon>Tageteae</taxon>
        <taxon>Tagetes</taxon>
    </lineage>
</organism>
<sequence>MVHLTELLPGSSSSSSPIYDVFLSFRGADTRNRFTDHLYNALLDAGIVTFLDDEDMETGEPLKPELESAIKSSRASIIVLSKNYASSTWCLDELVLILDQKMNSKQIVIPIFYDVEPTDVRKQQGSFGEAMAKHKQKMEDETDAVKRSELAKKIELWKMALTQVANLKGKHANNNRKETDFIKEIVTDVHRRLPLSNALQRLIGMEDYIKSISSWLTDGSCHTADIQTIVGIGGIGKTSLARYVYGLHSSEFDKCSFIERINARCQESYDGLRAIQKQLYEDISKKTPLQFNDVIEYTSKIENVLVRKRVFIVLDDIDSLGQLNSLLGNKGLYPGSKIIITTKDASLTESCALFDSQVHHNHTQVSLNGLCEYQSLHLLCIHAFKSQNPKEGYEDASKELVKYCEGHPLALELLGESLHKRDISYWENYIEVLKKEPHSHINKAMKMSFDSLQFKNDKELFKHIACFFVGMDRNVTETILNACDINTRSGITNLIDKCLIRVGQDNKLIMHQLVQEMGRDLVRQESPEKPWKRSRLWCHEESLKVLKEKKGKGNTLGLSLDMRMLDKKKLYGSSELKTKSVSLMNNLMLLQLNYVHLNGCFGNFSENLRWLCMHGSPLKFLPSELPMENLVVLDMSYSNIESFDMSYNNPQPPAKRQKGFNGSSSKDKRLLESLKILDMSFCEQLRSVVI</sequence>
<dbReference type="InterPro" id="IPR042197">
    <property type="entry name" value="Apaf_helical"/>
</dbReference>
<name>A0AAD8NLV5_TARER</name>
<dbReference type="SUPFAM" id="SSF46785">
    <property type="entry name" value="Winged helix' DNA-binding domain"/>
    <property type="match status" value="1"/>
</dbReference>
<dbReference type="Gene3D" id="3.80.10.10">
    <property type="entry name" value="Ribonuclease Inhibitor"/>
    <property type="match status" value="1"/>
</dbReference>
<dbReference type="GO" id="GO:0006952">
    <property type="term" value="P:defense response"/>
    <property type="evidence" value="ECO:0007669"/>
    <property type="project" value="UniProtKB-KW"/>
</dbReference>
<dbReference type="InterPro" id="IPR000157">
    <property type="entry name" value="TIR_dom"/>
</dbReference>
<dbReference type="PROSITE" id="PS50104">
    <property type="entry name" value="TIR"/>
    <property type="match status" value="1"/>
</dbReference>
<protein>
    <recommendedName>
        <fullName evidence="5">TIR domain-containing protein</fullName>
    </recommendedName>
</protein>
<dbReference type="PRINTS" id="PR00364">
    <property type="entry name" value="DISEASERSIST"/>
</dbReference>
<dbReference type="SUPFAM" id="SSF52540">
    <property type="entry name" value="P-loop containing nucleoside triphosphate hydrolases"/>
    <property type="match status" value="1"/>
</dbReference>
<keyword evidence="4" id="KW-0520">NAD</keyword>
<dbReference type="Pfam" id="PF23282">
    <property type="entry name" value="WHD_ROQ1"/>
    <property type="match status" value="1"/>
</dbReference>
<dbReference type="InterPro" id="IPR035897">
    <property type="entry name" value="Toll_tir_struct_dom_sf"/>
</dbReference>
<dbReference type="InterPro" id="IPR002182">
    <property type="entry name" value="NB-ARC"/>
</dbReference>
<evidence type="ECO:0000313" key="7">
    <source>
        <dbReference type="Proteomes" id="UP001229421"/>
    </source>
</evidence>
<dbReference type="AlphaFoldDB" id="A0AAD8NLV5"/>
<evidence type="ECO:0000256" key="1">
    <source>
        <dbReference type="ARBA" id="ARBA00022614"/>
    </source>
</evidence>
<dbReference type="InterPro" id="IPR032675">
    <property type="entry name" value="LRR_dom_sf"/>
</dbReference>
<dbReference type="Gene3D" id="1.10.8.430">
    <property type="entry name" value="Helical domain of apoptotic protease-activating factors"/>
    <property type="match status" value="1"/>
</dbReference>
<dbReference type="FunFam" id="3.40.50.10140:FF:000007">
    <property type="entry name" value="Disease resistance protein (TIR-NBS-LRR class)"/>
    <property type="match status" value="1"/>
</dbReference>
<dbReference type="Pfam" id="PF01582">
    <property type="entry name" value="TIR"/>
    <property type="match status" value="1"/>
</dbReference>
<dbReference type="GO" id="GO:0007165">
    <property type="term" value="P:signal transduction"/>
    <property type="evidence" value="ECO:0007669"/>
    <property type="project" value="InterPro"/>
</dbReference>
<comment type="caution">
    <text evidence="6">The sequence shown here is derived from an EMBL/GenBank/DDBJ whole genome shotgun (WGS) entry which is preliminary data.</text>
</comment>
<dbReference type="Gene3D" id="3.40.50.10140">
    <property type="entry name" value="Toll/interleukin-1 receptor homology (TIR) domain"/>
    <property type="match status" value="1"/>
</dbReference>
<dbReference type="PANTHER" id="PTHR11017">
    <property type="entry name" value="LEUCINE-RICH REPEAT-CONTAINING PROTEIN"/>
    <property type="match status" value="1"/>
</dbReference>
<accession>A0AAD8NLV5</accession>
<dbReference type="SUPFAM" id="SSF52058">
    <property type="entry name" value="L domain-like"/>
    <property type="match status" value="1"/>
</dbReference>
<keyword evidence="7" id="KW-1185">Reference proteome</keyword>
<keyword evidence="1" id="KW-0433">Leucine-rich repeat</keyword>
<keyword evidence="2" id="KW-0677">Repeat</keyword>
<dbReference type="Gene3D" id="3.40.50.300">
    <property type="entry name" value="P-loop containing nucleotide triphosphate hydrolases"/>
    <property type="match status" value="1"/>
</dbReference>
<dbReference type="SMART" id="SM00255">
    <property type="entry name" value="TIR"/>
    <property type="match status" value="1"/>
</dbReference>
<evidence type="ECO:0000256" key="4">
    <source>
        <dbReference type="ARBA" id="ARBA00023027"/>
    </source>
</evidence>
<feature type="domain" description="TIR" evidence="5">
    <location>
        <begin position="17"/>
        <end position="193"/>
    </location>
</feature>
<dbReference type="GO" id="GO:0043531">
    <property type="term" value="F:ADP binding"/>
    <property type="evidence" value="ECO:0007669"/>
    <property type="project" value="InterPro"/>
</dbReference>
<evidence type="ECO:0000313" key="6">
    <source>
        <dbReference type="EMBL" id="KAK1413522.1"/>
    </source>
</evidence>
<evidence type="ECO:0000256" key="3">
    <source>
        <dbReference type="ARBA" id="ARBA00022821"/>
    </source>
</evidence>
<reference evidence="6" key="1">
    <citation type="journal article" date="2023" name="bioRxiv">
        <title>Improved chromosome-level genome assembly for marigold (Tagetes erecta).</title>
        <authorList>
            <person name="Jiang F."/>
            <person name="Yuan L."/>
            <person name="Wang S."/>
            <person name="Wang H."/>
            <person name="Xu D."/>
            <person name="Wang A."/>
            <person name="Fan W."/>
        </authorList>
    </citation>
    <scope>NUCLEOTIDE SEQUENCE</scope>
    <source>
        <strain evidence="6">WSJ</strain>
        <tissue evidence="6">Leaf</tissue>
    </source>
</reference>
<proteinExistence type="predicted"/>
<evidence type="ECO:0000259" key="5">
    <source>
        <dbReference type="PROSITE" id="PS50104"/>
    </source>
</evidence>
<dbReference type="PANTHER" id="PTHR11017:SF313">
    <property type="entry name" value="TIR DOMAIN, P-LOOP CONTAINING NUCLEOSIDE TRIPHOSPHATE HYDROLASE"/>
    <property type="match status" value="1"/>
</dbReference>
<dbReference type="InterPro" id="IPR058192">
    <property type="entry name" value="WHD_ROQ1-like"/>
</dbReference>
<dbReference type="Proteomes" id="UP001229421">
    <property type="component" value="Unassembled WGS sequence"/>
</dbReference>
<dbReference type="SUPFAM" id="SSF52200">
    <property type="entry name" value="Toll/Interleukin receptor TIR domain"/>
    <property type="match status" value="1"/>
</dbReference>
<dbReference type="InterPro" id="IPR044974">
    <property type="entry name" value="Disease_R_plants"/>
</dbReference>
<dbReference type="EMBL" id="JAUHHV010000009">
    <property type="protein sequence ID" value="KAK1413522.1"/>
    <property type="molecule type" value="Genomic_DNA"/>
</dbReference>
<dbReference type="Pfam" id="PF00931">
    <property type="entry name" value="NB-ARC"/>
    <property type="match status" value="1"/>
</dbReference>
<evidence type="ECO:0000256" key="2">
    <source>
        <dbReference type="ARBA" id="ARBA00022737"/>
    </source>
</evidence>